<dbReference type="Gene3D" id="3.30.420.10">
    <property type="entry name" value="Ribonuclease H-like superfamily/Ribonuclease H"/>
    <property type="match status" value="1"/>
</dbReference>
<evidence type="ECO:0000313" key="2">
    <source>
        <dbReference type="EMBL" id="KAJ7734018.1"/>
    </source>
</evidence>
<dbReference type="SUPFAM" id="SSF53098">
    <property type="entry name" value="Ribonuclease H-like"/>
    <property type="match status" value="1"/>
</dbReference>
<organism evidence="2 3">
    <name type="scientific">Mycena maculata</name>
    <dbReference type="NCBI Taxonomy" id="230809"/>
    <lineage>
        <taxon>Eukaryota</taxon>
        <taxon>Fungi</taxon>
        <taxon>Dikarya</taxon>
        <taxon>Basidiomycota</taxon>
        <taxon>Agaricomycotina</taxon>
        <taxon>Agaricomycetes</taxon>
        <taxon>Agaricomycetidae</taxon>
        <taxon>Agaricales</taxon>
        <taxon>Marasmiineae</taxon>
        <taxon>Mycenaceae</taxon>
        <taxon>Mycena</taxon>
    </lineage>
</organism>
<feature type="region of interest" description="Disordered" evidence="1">
    <location>
        <begin position="75"/>
        <end position="118"/>
    </location>
</feature>
<proteinExistence type="predicted"/>
<reference evidence="2" key="1">
    <citation type="submission" date="2023-03" db="EMBL/GenBank/DDBJ databases">
        <title>Massive genome expansion in bonnet fungi (Mycena s.s.) driven by repeated elements and novel gene families across ecological guilds.</title>
        <authorList>
            <consortium name="Lawrence Berkeley National Laboratory"/>
            <person name="Harder C.B."/>
            <person name="Miyauchi S."/>
            <person name="Viragh M."/>
            <person name="Kuo A."/>
            <person name="Thoen E."/>
            <person name="Andreopoulos B."/>
            <person name="Lu D."/>
            <person name="Skrede I."/>
            <person name="Drula E."/>
            <person name="Henrissat B."/>
            <person name="Morin E."/>
            <person name="Kohler A."/>
            <person name="Barry K."/>
            <person name="LaButti K."/>
            <person name="Morin E."/>
            <person name="Salamov A."/>
            <person name="Lipzen A."/>
            <person name="Mereny Z."/>
            <person name="Hegedus B."/>
            <person name="Baldrian P."/>
            <person name="Stursova M."/>
            <person name="Weitz H."/>
            <person name="Taylor A."/>
            <person name="Grigoriev I.V."/>
            <person name="Nagy L.G."/>
            <person name="Martin F."/>
            <person name="Kauserud H."/>
        </authorList>
    </citation>
    <scope>NUCLEOTIDE SEQUENCE</scope>
    <source>
        <strain evidence="2">CBHHK188m</strain>
    </source>
</reference>
<dbReference type="EMBL" id="JARJLG010000164">
    <property type="protein sequence ID" value="KAJ7734018.1"/>
    <property type="molecule type" value="Genomic_DNA"/>
</dbReference>
<dbReference type="GO" id="GO:0003676">
    <property type="term" value="F:nucleic acid binding"/>
    <property type="evidence" value="ECO:0007669"/>
    <property type="project" value="InterPro"/>
</dbReference>
<protein>
    <recommendedName>
        <fullName evidence="4">3'-5' exonuclease domain-containing protein</fullName>
    </recommendedName>
</protein>
<dbReference type="AlphaFoldDB" id="A0AAD7I304"/>
<feature type="compositionally biased region" description="Polar residues" evidence="1">
    <location>
        <begin position="88"/>
        <end position="118"/>
    </location>
</feature>
<sequence length="851" mass="94158">MPSGGGVTSESTGNGDMAIRRIPVNPASLRPVTQAVIRIRLDLVGLKYAAEILGYSWRPIIHLWEHLKSPRDPTGAVPRVLGVPRVPSTRSSQTAKSKTLGTQLSVAPSRRTASSTSVSNTVRPAAFFERSNTHRPVPRGSGIANLASNSPQTSFWAGVGSSGSMARTPGDTLNLEQHADTGRASVPDPLQISLNAFSELNDQLNYIQDHDEHADIASGDQIIDESLVDDVTDNAESNAQVAEAETRSSQPIKDSIIHKQLVALQQRLMREETQHGAPDCYHRGDFYDRPPHPVFALRDSKTTTGLDPSQLYLRDVFIWLPHLLPGCPDRLKCTRGQPLSKNGSPDDPIARRVRDMPSDFFLFTKRYICDPRRMNSPGKHFQMLNTFASRFGPAPFSELVSEIQHRSHADGELMYLAAAEFYGQHGVKSYSAFNDPMGYSGSPPSVKYLKALFTDYLTAHRIFIERDIGTLPAEIIKGDHTFDSLAFVKDMFEGIQQGLKDNKHPPTQILYTDSPQSERTFHEAINSALCKDVEQVTAWSDLPPFIRDSQILAATLCESVEISNSASDILQDIIAPTVSSQLLLVAVAIKAEQRIGKPPRLDIIQLRTKDRIYVFKVTALNSRSHVLPSLVAIFTNPSILKIGHCIEQALRNISDAFALPELDKMLKTRTPPFPMLELGRYAKLKGAVEEPSLSLPALAGAVLQKSLSAIHSLHQQTIEWIFNHGRLAVVTTSQLHTRGECPPMPSTALARARAVSAPPGIYDDTEFTLMHPAAQSGASSDSLEFEHWSMDVDSDLESEYSEDSESDTDEYGELADFRVREVIILIVPQPTCVINKFDRTLVRFQEWTMTY</sequence>
<dbReference type="InterPro" id="IPR012337">
    <property type="entry name" value="RNaseH-like_sf"/>
</dbReference>
<accession>A0AAD7I304</accession>
<name>A0AAD7I304_9AGAR</name>
<evidence type="ECO:0000313" key="3">
    <source>
        <dbReference type="Proteomes" id="UP001215280"/>
    </source>
</evidence>
<dbReference type="Proteomes" id="UP001215280">
    <property type="component" value="Unassembled WGS sequence"/>
</dbReference>
<evidence type="ECO:0000256" key="1">
    <source>
        <dbReference type="SAM" id="MobiDB-lite"/>
    </source>
</evidence>
<gene>
    <name evidence="2" type="ORF">DFH07DRAFT_944774</name>
</gene>
<keyword evidence="3" id="KW-1185">Reference proteome</keyword>
<evidence type="ECO:0008006" key="4">
    <source>
        <dbReference type="Google" id="ProtNLM"/>
    </source>
</evidence>
<dbReference type="InterPro" id="IPR036397">
    <property type="entry name" value="RNaseH_sf"/>
</dbReference>
<comment type="caution">
    <text evidence="2">The sequence shown here is derived from an EMBL/GenBank/DDBJ whole genome shotgun (WGS) entry which is preliminary data.</text>
</comment>